<dbReference type="InterPro" id="IPR018244">
    <property type="entry name" value="Allrgn_V5/Tpx1_CS"/>
</dbReference>
<evidence type="ECO:0000313" key="5">
    <source>
        <dbReference type="EMBL" id="GAT27194.1"/>
    </source>
</evidence>
<dbReference type="Gene3D" id="3.40.33.10">
    <property type="entry name" value="CAP"/>
    <property type="match status" value="1"/>
</dbReference>
<keyword evidence="2" id="KW-0732">Signal</keyword>
<reference evidence="4" key="4">
    <citation type="submission" date="2021-02" db="EMBL/GenBank/DDBJ databases">
        <title>Aspergillus luchuensis mut. kawachii IFO 4304 genome sequence.</title>
        <authorList>
            <person name="Mori K."/>
            <person name="Kadooka C."/>
            <person name="Goto M."/>
            <person name="Futagami T."/>
        </authorList>
    </citation>
    <scope>NUCLEOTIDE SEQUENCE</scope>
    <source>
        <strain evidence="4">IFO 4308</strain>
    </source>
</reference>
<dbReference type="InterPro" id="IPR014044">
    <property type="entry name" value="CAP_dom"/>
</dbReference>
<name>A0A146FMB5_ASPKA</name>
<dbReference type="SMART" id="SM00198">
    <property type="entry name" value="SCP"/>
    <property type="match status" value="1"/>
</dbReference>
<reference evidence="5 6" key="1">
    <citation type="journal article" date="2016" name="DNA Res.">
        <title>Genome sequence of Aspergillus luchuensis NBRC 4314.</title>
        <authorList>
            <person name="Yamada O."/>
            <person name="Machida M."/>
            <person name="Hosoyama A."/>
            <person name="Goto M."/>
            <person name="Takahashi T."/>
            <person name="Futagami T."/>
            <person name="Yamagata Y."/>
            <person name="Takeuchi M."/>
            <person name="Kobayashi T."/>
            <person name="Koike H."/>
            <person name="Abe K."/>
            <person name="Asai K."/>
            <person name="Arita M."/>
            <person name="Fujita N."/>
            <person name="Fukuda K."/>
            <person name="Higa K."/>
            <person name="Horikawa H."/>
            <person name="Ishikawa T."/>
            <person name="Jinno K."/>
            <person name="Kato Y."/>
            <person name="Kirimura K."/>
            <person name="Mizutani O."/>
            <person name="Nakasone K."/>
            <person name="Sano M."/>
            <person name="Shiraishi Y."/>
            <person name="Tsukahara M."/>
            <person name="Gomi K."/>
        </authorList>
    </citation>
    <scope>NUCLEOTIDE SEQUENCE [LARGE SCALE GENOMIC DNA]</scope>
    <source>
        <strain evidence="5 6">RIB 2604</strain>
    </source>
</reference>
<dbReference type="PANTHER" id="PTHR10334">
    <property type="entry name" value="CYSTEINE-RICH SECRETORY PROTEIN-RELATED"/>
    <property type="match status" value="1"/>
</dbReference>
<dbReference type="EMBL" id="AP024426">
    <property type="protein sequence ID" value="BCR95780.1"/>
    <property type="molecule type" value="Genomic_DNA"/>
</dbReference>
<dbReference type="FunFam" id="3.40.33.10:FF:000031">
    <property type="entry name" value="Extracellular SCP domain-containing protein Pry1"/>
    <property type="match status" value="1"/>
</dbReference>
<dbReference type="PRINTS" id="PR00837">
    <property type="entry name" value="V5TPXLIKE"/>
</dbReference>
<dbReference type="GeneID" id="64957105"/>
<sequence>MLHRTISRILTTTTTTATILIILLSALITLTTAQQQQPQSKATVIVTIITTATATAPPTTTTTTTQEPPSYTSPALFQSSILDVSNTYRKAHNASNLIWNTTLTQYALNWAQECKWQHSNGPYGENLAFGYPNVSSAVAAWGDEVQKYNFQEPTGFTEETGHFTQLVWRETREVGCAAIDCGYNNTNTTTNDDDDNGNGKRSEAGGGGGGGGINGTERPQGWYVVCEYSPRGNIIGGNKKLGDKEFFKINVQPSSTYSGPYNTGSAGNGAQRVECIMGLWWVVLGWWLVLLTFG</sequence>
<dbReference type="Proteomes" id="UP000075230">
    <property type="component" value="Unassembled WGS sequence"/>
</dbReference>
<evidence type="ECO:0000259" key="3">
    <source>
        <dbReference type="SMART" id="SM00198"/>
    </source>
</evidence>
<dbReference type="KEGG" id="aluc:AKAW2_20720S"/>
<accession>A0A146FMB5</accession>
<dbReference type="SUPFAM" id="SSF55797">
    <property type="entry name" value="PR-1-like"/>
    <property type="match status" value="1"/>
</dbReference>
<evidence type="ECO:0000256" key="2">
    <source>
        <dbReference type="SAM" id="SignalP"/>
    </source>
</evidence>
<dbReference type="RefSeq" id="XP_041539546.1">
    <property type="nucleotide sequence ID" value="XM_041685464.1"/>
</dbReference>
<feature type="compositionally biased region" description="Gly residues" evidence="1">
    <location>
        <begin position="204"/>
        <end position="214"/>
    </location>
</feature>
<evidence type="ECO:0000256" key="1">
    <source>
        <dbReference type="SAM" id="MobiDB-lite"/>
    </source>
</evidence>
<dbReference type="GO" id="GO:0005576">
    <property type="term" value="C:extracellular region"/>
    <property type="evidence" value="ECO:0007669"/>
    <property type="project" value="InterPro"/>
</dbReference>
<dbReference type="VEuPathDB" id="FungiDB:ASPFODRAFT_202233"/>
<reference evidence="4" key="3">
    <citation type="submission" date="2021-01" db="EMBL/GenBank/DDBJ databases">
        <authorList>
            <consortium name="Aspergillus luchuensis mut. kawachii IFO 4304 genome sequencing consortium"/>
            <person name="Kazuki M."/>
            <person name="Futagami T."/>
        </authorList>
    </citation>
    <scope>NUCLEOTIDE SEQUENCE</scope>
    <source>
        <strain evidence="4">IFO 4308</strain>
    </source>
</reference>
<dbReference type="InterPro" id="IPR001283">
    <property type="entry name" value="CRISP-related"/>
</dbReference>
<evidence type="ECO:0000313" key="6">
    <source>
        <dbReference type="Proteomes" id="UP000075230"/>
    </source>
</evidence>
<dbReference type="PROSITE" id="PS01009">
    <property type="entry name" value="CRISP_1"/>
    <property type="match status" value="1"/>
</dbReference>
<feature type="chain" id="PRO_5042682531" evidence="2">
    <location>
        <begin position="34"/>
        <end position="294"/>
    </location>
</feature>
<reference evidence="6" key="2">
    <citation type="submission" date="2016-02" db="EMBL/GenBank/DDBJ databases">
        <title>Genome sequencing of Aspergillus luchuensis NBRC 4314.</title>
        <authorList>
            <person name="Yamada O."/>
        </authorList>
    </citation>
    <scope>NUCLEOTIDE SEQUENCE [LARGE SCALE GENOMIC DNA]</scope>
    <source>
        <strain evidence="6">RIB 2604</strain>
    </source>
</reference>
<evidence type="ECO:0000313" key="7">
    <source>
        <dbReference type="Proteomes" id="UP000661280"/>
    </source>
</evidence>
<dbReference type="Pfam" id="PF00188">
    <property type="entry name" value="CAP"/>
    <property type="match status" value="1"/>
</dbReference>
<dbReference type="InterPro" id="IPR035940">
    <property type="entry name" value="CAP_sf"/>
</dbReference>
<gene>
    <name evidence="4" type="ORF">AKAW2_20720S</name>
    <name evidence="5" type="ORF">RIB2604_02108800</name>
</gene>
<keyword evidence="7" id="KW-1185">Reference proteome</keyword>
<dbReference type="OrthoDB" id="337038at2759"/>
<feature type="domain" description="SCP" evidence="3">
    <location>
        <begin position="76"/>
        <end position="236"/>
    </location>
</feature>
<organism evidence="5 6">
    <name type="scientific">Aspergillus kawachii</name>
    <name type="common">White koji mold</name>
    <name type="synonym">Aspergillus awamori var. kawachi</name>
    <dbReference type="NCBI Taxonomy" id="1069201"/>
    <lineage>
        <taxon>Eukaryota</taxon>
        <taxon>Fungi</taxon>
        <taxon>Dikarya</taxon>
        <taxon>Ascomycota</taxon>
        <taxon>Pezizomycotina</taxon>
        <taxon>Eurotiomycetes</taxon>
        <taxon>Eurotiomycetidae</taxon>
        <taxon>Eurotiales</taxon>
        <taxon>Aspergillaceae</taxon>
        <taxon>Aspergillus</taxon>
        <taxon>Aspergillus subgen. Circumdati</taxon>
    </lineage>
</organism>
<proteinExistence type="predicted"/>
<feature type="region of interest" description="Disordered" evidence="1">
    <location>
        <begin position="187"/>
        <end position="215"/>
    </location>
</feature>
<protein>
    <submittedName>
        <fullName evidence="5">Secretion pathway protein Sls2/Rcy1</fullName>
    </submittedName>
</protein>
<dbReference type="AlphaFoldDB" id="A0A146FMB5"/>
<dbReference type="Proteomes" id="UP000661280">
    <property type="component" value="Chromosome 2"/>
</dbReference>
<evidence type="ECO:0000313" key="4">
    <source>
        <dbReference type="EMBL" id="BCR95780.1"/>
    </source>
</evidence>
<feature type="signal peptide" evidence="2">
    <location>
        <begin position="1"/>
        <end position="33"/>
    </location>
</feature>
<dbReference type="EMBL" id="BCWF01000021">
    <property type="protein sequence ID" value="GAT27194.1"/>
    <property type="molecule type" value="Genomic_DNA"/>
</dbReference>